<dbReference type="PANTHER" id="PTHR19865:SF0">
    <property type="entry name" value="U3 SMALL NUCLEOLAR RNA-INTERACTING PROTEIN 2"/>
    <property type="match status" value="1"/>
</dbReference>
<evidence type="ECO:0000256" key="2">
    <source>
        <dbReference type="ARBA" id="ARBA00022574"/>
    </source>
</evidence>
<dbReference type="InterPro" id="IPR001680">
    <property type="entry name" value="WD40_rpt"/>
</dbReference>
<comment type="subcellular location">
    <subcellularLocation>
        <location evidence="1">Nucleus</location>
    </subcellularLocation>
</comment>
<proteinExistence type="predicted"/>
<dbReference type="PROSITE" id="PS50294">
    <property type="entry name" value="WD_REPEATS_REGION"/>
    <property type="match status" value="1"/>
</dbReference>
<dbReference type="PROSITE" id="PS50082">
    <property type="entry name" value="WD_REPEATS_2"/>
    <property type="match status" value="1"/>
</dbReference>
<keyword evidence="8" id="KW-1185">Reference proteome</keyword>
<dbReference type="VEuPathDB" id="MicrosporidiaDB:NBO_80g0011"/>
<dbReference type="SUPFAM" id="SSF50978">
    <property type="entry name" value="WD40 repeat-like"/>
    <property type="match status" value="1"/>
</dbReference>
<dbReference type="GO" id="GO:0032040">
    <property type="term" value="C:small-subunit processome"/>
    <property type="evidence" value="ECO:0007669"/>
    <property type="project" value="TreeGrafter"/>
</dbReference>
<dbReference type="Proteomes" id="UP000016927">
    <property type="component" value="Unassembled WGS sequence"/>
</dbReference>
<keyword evidence="2 5" id="KW-0853">WD repeat</keyword>
<evidence type="ECO:0000313" key="7">
    <source>
        <dbReference type="EMBL" id="EOB13348.1"/>
    </source>
</evidence>
<dbReference type="Gene3D" id="2.130.10.10">
    <property type="entry name" value="YVTN repeat-like/Quinoprotein amine dehydrogenase"/>
    <property type="match status" value="2"/>
</dbReference>
<evidence type="ECO:0000313" key="8">
    <source>
        <dbReference type="Proteomes" id="UP000016927"/>
    </source>
</evidence>
<accession>R0MKP4</accession>
<feature type="compositionally biased region" description="Basic and acidic residues" evidence="6">
    <location>
        <begin position="8"/>
        <end position="31"/>
    </location>
</feature>
<keyword evidence="4" id="KW-0539">Nucleus</keyword>
<evidence type="ECO:0000256" key="1">
    <source>
        <dbReference type="ARBA" id="ARBA00004123"/>
    </source>
</evidence>
<dbReference type="PANTHER" id="PTHR19865">
    <property type="entry name" value="U3 SMALL NUCLEOLAR RNA INTERACTING PROTEIN 2"/>
    <property type="match status" value="1"/>
</dbReference>
<dbReference type="EMBL" id="KB908988">
    <property type="protein sequence ID" value="EOB13348.1"/>
    <property type="molecule type" value="Genomic_DNA"/>
</dbReference>
<gene>
    <name evidence="7" type="primary">PRP17</name>
    <name evidence="7" type="ORF">NBO_80g0011</name>
</gene>
<evidence type="ECO:0000256" key="3">
    <source>
        <dbReference type="ARBA" id="ARBA00022737"/>
    </source>
</evidence>
<dbReference type="SMART" id="SM00320">
    <property type="entry name" value="WD40"/>
    <property type="match status" value="3"/>
</dbReference>
<dbReference type="OMA" id="IVNKHCL"/>
<evidence type="ECO:0000256" key="4">
    <source>
        <dbReference type="ARBA" id="ARBA00023242"/>
    </source>
</evidence>
<name>R0MKP4_NOSB1</name>
<protein>
    <submittedName>
        <fullName evidence="7">Pre-mRNA-processing factor 17</fullName>
    </submittedName>
</protein>
<dbReference type="Pfam" id="PF00400">
    <property type="entry name" value="WD40"/>
    <property type="match status" value="2"/>
</dbReference>
<evidence type="ECO:0000256" key="6">
    <source>
        <dbReference type="SAM" id="MobiDB-lite"/>
    </source>
</evidence>
<dbReference type="STRING" id="578461.R0MKP4"/>
<dbReference type="InterPro" id="IPR039241">
    <property type="entry name" value="Rrp9-like"/>
</dbReference>
<dbReference type="AlphaFoldDB" id="R0MKP4"/>
<feature type="region of interest" description="Disordered" evidence="6">
    <location>
        <begin position="1"/>
        <end position="31"/>
    </location>
</feature>
<keyword evidence="3" id="KW-0677">Repeat</keyword>
<dbReference type="InterPro" id="IPR015943">
    <property type="entry name" value="WD40/YVTN_repeat-like_dom_sf"/>
</dbReference>
<feature type="repeat" description="WD" evidence="5">
    <location>
        <begin position="148"/>
        <end position="181"/>
    </location>
</feature>
<sequence>MGDEITEEEYHLIKKQRQKQEKLERKDKGDLKKPGKYLGPWAGYSGLTSESIRKENLKKFTKIVNKHCLNENKEITRSFKTALLSKNLNIRIYNPEDSYKETRIYKEHRDEITQLKFLSVYNAFVSGSLDGKVNLFSFGESDGLLKTFLGHSKGVSYVDTHRSDTLLCTGSYDKTFKIWNLTISGKFLYKFNLNNSITCGTRWSNDIFYLGCTNGVISKIDLRSRDKVEDVLTMDNADFLDNGVKNLMGVDENTLAFNLYNGDLNVIDLRNTKEPLCFMKLRSKKMLKVDDKIVFIDEDNVLYEFEYNENKTTEIMRLINKISSNVVSLNSKLFYTTSDSTFCTANINNKIEKSICSMNQDVNCLALNTPLCSYLVAGDKSGQITLYKSLNLDDF</sequence>
<organism evidence="7 8">
    <name type="scientific">Nosema bombycis (strain CQ1 / CVCC 102059)</name>
    <name type="common">Microsporidian parasite</name>
    <name type="synonym">Pebrine of silkworm</name>
    <dbReference type="NCBI Taxonomy" id="578461"/>
    <lineage>
        <taxon>Eukaryota</taxon>
        <taxon>Fungi</taxon>
        <taxon>Fungi incertae sedis</taxon>
        <taxon>Microsporidia</taxon>
        <taxon>Nosematidae</taxon>
        <taxon>Nosema</taxon>
    </lineage>
</organism>
<dbReference type="GO" id="GO:0034511">
    <property type="term" value="F:U3 snoRNA binding"/>
    <property type="evidence" value="ECO:0007669"/>
    <property type="project" value="InterPro"/>
</dbReference>
<dbReference type="InterPro" id="IPR036322">
    <property type="entry name" value="WD40_repeat_dom_sf"/>
</dbReference>
<dbReference type="OrthoDB" id="2191304at2759"/>
<reference evidence="7 8" key="1">
    <citation type="journal article" date="2013" name="BMC Genomics">
        <title>Comparative genomics of parasitic silkworm microsporidia reveal an association between genome expansion and host adaptation.</title>
        <authorList>
            <person name="Pan G."/>
            <person name="Xu J."/>
            <person name="Li T."/>
            <person name="Xia Q."/>
            <person name="Liu S.L."/>
            <person name="Zhang G."/>
            <person name="Li S."/>
            <person name="Li C."/>
            <person name="Liu H."/>
            <person name="Yang L."/>
            <person name="Liu T."/>
            <person name="Zhang X."/>
            <person name="Wu Z."/>
            <person name="Fan W."/>
            <person name="Dang X."/>
            <person name="Xiang H."/>
            <person name="Tao M."/>
            <person name="Li Y."/>
            <person name="Hu J."/>
            <person name="Li Z."/>
            <person name="Lin L."/>
            <person name="Luo J."/>
            <person name="Geng L."/>
            <person name="Wang L."/>
            <person name="Long M."/>
            <person name="Wan Y."/>
            <person name="He N."/>
            <person name="Zhang Z."/>
            <person name="Lu C."/>
            <person name="Keeling P.J."/>
            <person name="Wang J."/>
            <person name="Xiang Z."/>
            <person name="Zhou Z."/>
        </authorList>
    </citation>
    <scope>NUCLEOTIDE SEQUENCE [LARGE SCALE GENOMIC DNA]</scope>
    <source>
        <strain evidence="8">CQ1 / CVCC 102059</strain>
    </source>
</reference>
<evidence type="ECO:0000256" key="5">
    <source>
        <dbReference type="PROSITE-ProRule" id="PRU00221"/>
    </source>
</evidence>
<dbReference type="HOGENOM" id="CLU_698489_0_0_1"/>